<dbReference type="InterPro" id="IPR009492">
    <property type="entry name" value="TniQ"/>
</dbReference>
<dbReference type="Proteomes" id="UP000218598">
    <property type="component" value="Unassembled WGS sequence"/>
</dbReference>
<protein>
    <recommendedName>
        <fullName evidence="2">TniQ domain-containing protein</fullName>
    </recommendedName>
</protein>
<feature type="region of interest" description="Disordered" evidence="1">
    <location>
        <begin position="1"/>
        <end position="32"/>
    </location>
</feature>
<reference evidence="3 4" key="1">
    <citation type="journal article" date="2017" name="Elife">
        <title>Extensive horizontal gene transfer in cheese-associated bacteria.</title>
        <authorList>
            <person name="Bonham K.S."/>
            <person name="Wolfe B.E."/>
            <person name="Dutton R.J."/>
        </authorList>
    </citation>
    <scope>NUCLEOTIDE SEQUENCE [LARGE SCALE GENOMIC DNA]</scope>
    <source>
        <strain evidence="3 4">341_9</strain>
    </source>
</reference>
<name>A0A2A3YHW8_9MICO</name>
<accession>A0A2A3YHW8</accession>
<feature type="domain" description="TniQ" evidence="2">
    <location>
        <begin position="36"/>
        <end position="166"/>
    </location>
</feature>
<evidence type="ECO:0000256" key="1">
    <source>
        <dbReference type="SAM" id="MobiDB-lite"/>
    </source>
</evidence>
<feature type="compositionally biased region" description="Polar residues" evidence="1">
    <location>
        <begin position="463"/>
        <end position="473"/>
    </location>
</feature>
<sequence>MPPRASTTPRPADPAPAADTWLLGRSPPPVRTGQLPLTVRPLTGEWTISWLTRTAHRFAITPRALLQATGVTRQTVSTAAAQRRALAPQRFRLLGLSGADAAELGAPHPTADALRRNQTLYGRPASRVELPGLRYCPACLASEVPAWTKAWNLTTTLVCIEHHLVLVDACPGCGRRPFSRSDWLATTAAIHQCPHALPDDEERSGRRVRRRCRTDLRTAPADRASHEAVAAQRLFDATAAADPRALMPACGTHVEATILLGAILDLADALRSQGISSMAARTRAVTALQGPSPTAAATVLGSLERVPMVRGVPNPLAEALRLETFRHHLSPTRQLELRAARTFLALPMRDGHRQRQAHALPDHRTPRPTLGQLRTATLPTITDRDGAPLPPEVVRLLLARAGRPATWAHLATELNLPSGLVFVLSPTLRALQRSDAWTARLGELELALQQLAGQAQRDGDQRAPQTDTTQGAQPTRRHIGA</sequence>
<comment type="caution">
    <text evidence="3">The sequence shown here is derived from an EMBL/GenBank/DDBJ whole genome shotgun (WGS) entry which is preliminary data.</text>
</comment>
<feature type="region of interest" description="Disordered" evidence="1">
    <location>
        <begin position="452"/>
        <end position="481"/>
    </location>
</feature>
<feature type="compositionally biased region" description="Low complexity" evidence="1">
    <location>
        <begin position="1"/>
        <end position="20"/>
    </location>
</feature>
<evidence type="ECO:0000313" key="3">
    <source>
        <dbReference type="EMBL" id="PCC38829.1"/>
    </source>
</evidence>
<gene>
    <name evidence="3" type="ORF">CIK66_12985</name>
</gene>
<evidence type="ECO:0000259" key="2">
    <source>
        <dbReference type="Pfam" id="PF06527"/>
    </source>
</evidence>
<organism evidence="3 4">
    <name type="scientific">Brachybacterium alimentarium</name>
    <dbReference type="NCBI Taxonomy" id="47845"/>
    <lineage>
        <taxon>Bacteria</taxon>
        <taxon>Bacillati</taxon>
        <taxon>Actinomycetota</taxon>
        <taxon>Actinomycetes</taxon>
        <taxon>Micrococcales</taxon>
        <taxon>Dermabacteraceae</taxon>
        <taxon>Brachybacterium</taxon>
    </lineage>
</organism>
<proteinExistence type="predicted"/>
<dbReference type="OrthoDB" id="3874088at2"/>
<dbReference type="EMBL" id="NRGR01000020">
    <property type="protein sequence ID" value="PCC38829.1"/>
    <property type="molecule type" value="Genomic_DNA"/>
</dbReference>
<dbReference type="AlphaFoldDB" id="A0A2A3YHW8"/>
<keyword evidence="4" id="KW-1185">Reference proteome</keyword>
<evidence type="ECO:0000313" key="4">
    <source>
        <dbReference type="Proteomes" id="UP000218598"/>
    </source>
</evidence>
<dbReference type="Pfam" id="PF06527">
    <property type="entry name" value="TniQ"/>
    <property type="match status" value="1"/>
</dbReference>